<protein>
    <submittedName>
        <fullName evidence="2">Uncharacterized protein</fullName>
    </submittedName>
</protein>
<feature type="signal peptide" evidence="1">
    <location>
        <begin position="1"/>
        <end position="23"/>
    </location>
</feature>
<organism evidence="2 3">
    <name type="scientific">Plectonema cf. radiosum LEGE 06105</name>
    <dbReference type="NCBI Taxonomy" id="945769"/>
    <lineage>
        <taxon>Bacteria</taxon>
        <taxon>Bacillati</taxon>
        <taxon>Cyanobacteriota</taxon>
        <taxon>Cyanophyceae</taxon>
        <taxon>Oscillatoriophycideae</taxon>
        <taxon>Oscillatoriales</taxon>
        <taxon>Microcoleaceae</taxon>
        <taxon>Plectonema</taxon>
    </lineage>
</organism>
<reference evidence="2" key="1">
    <citation type="submission" date="2020-10" db="EMBL/GenBank/DDBJ databases">
        <authorList>
            <person name="Castelo-Branco R."/>
            <person name="Eusebio N."/>
            <person name="Adriana R."/>
            <person name="Vieira A."/>
            <person name="Brugerolle De Fraissinette N."/>
            <person name="Rezende De Castro R."/>
            <person name="Schneider M.P."/>
            <person name="Vasconcelos V."/>
            <person name="Leao P.N."/>
        </authorList>
    </citation>
    <scope>NUCLEOTIDE SEQUENCE</scope>
    <source>
        <strain evidence="2">LEGE 06105</strain>
    </source>
</reference>
<keyword evidence="1" id="KW-0732">Signal</keyword>
<feature type="chain" id="PRO_5035218290" evidence="1">
    <location>
        <begin position="24"/>
        <end position="504"/>
    </location>
</feature>
<comment type="caution">
    <text evidence="2">The sequence shown here is derived from an EMBL/GenBank/DDBJ whole genome shotgun (WGS) entry which is preliminary data.</text>
</comment>
<sequence length="504" mass="57152">MKYTFLSFLLPFCLLANIESAFAGEANLQSSPNRDRKSTQVESFEMVSRRLVTQQVNLIFRIEQALVHPDSNKMRAVGGQLFTQTVAVEGFLKSQYAYPQALCDQNQGSSVPIDSILPLTASNLKIYCSLYNSSRELSKLTPMLDVLLSRRGELTNTRELPLVSGEKQSDLVLPMSPVSRPNLHKRATPYAILEPDVDNTAKVYVGKSRKRAISNYVPPVQPAIKPPSTALRTLKNAEKFLATAISQFPDANNFHNPQKTAVELDRLTYDIYLPEKQVCQKLLSMPNTGIFRVLSSQAYLRPLNTLENRSQKNVLGRYPFPVLVESKGDFMPNLPLQIVKGKFQLMPQGVNYGFITEVGDIPLDKLDASLQAVAPEKRNILINYQPPKKLNALQAERQQIITGKHQISINNQPILNMVEAKLNNTYLVRNLQFQLPEIIANNQPLTRKQRRYLDQLLEMQSSDVIVAFRPVSRRTDGTFTIIWRVLQEFNDPKIDDLDDYLQYQ</sequence>
<dbReference type="Proteomes" id="UP000620559">
    <property type="component" value="Unassembled WGS sequence"/>
</dbReference>
<evidence type="ECO:0000313" key="3">
    <source>
        <dbReference type="Proteomes" id="UP000620559"/>
    </source>
</evidence>
<dbReference type="AlphaFoldDB" id="A0A8J7JVB5"/>
<evidence type="ECO:0000256" key="1">
    <source>
        <dbReference type="SAM" id="SignalP"/>
    </source>
</evidence>
<evidence type="ECO:0000313" key="2">
    <source>
        <dbReference type="EMBL" id="MBE9214420.1"/>
    </source>
</evidence>
<name>A0A8J7JVB5_9CYAN</name>
<dbReference type="EMBL" id="JADEWL010000059">
    <property type="protein sequence ID" value="MBE9214420.1"/>
    <property type="molecule type" value="Genomic_DNA"/>
</dbReference>
<dbReference type="RefSeq" id="WP_193922195.1">
    <property type="nucleotide sequence ID" value="NZ_JADEWL010000059.1"/>
</dbReference>
<keyword evidence="3" id="KW-1185">Reference proteome</keyword>
<proteinExistence type="predicted"/>
<gene>
    <name evidence="2" type="ORF">IQ247_17385</name>
</gene>
<accession>A0A8J7JVB5</accession>